<dbReference type="Proteomes" id="UP000694405">
    <property type="component" value="Chromosome 9"/>
</dbReference>
<evidence type="ECO:0000313" key="2">
    <source>
        <dbReference type="Ensembl" id="ENSMUNP00000009462.2"/>
    </source>
</evidence>
<dbReference type="GO" id="GO:0030544">
    <property type="term" value="F:Hsp70 protein binding"/>
    <property type="evidence" value="ECO:0007669"/>
    <property type="project" value="InterPro"/>
</dbReference>
<accession>A0A8V5HJ23</accession>
<accession>A0A8C6J7R5</accession>
<dbReference type="AlphaFoldDB" id="A0A8C6J7R5"/>
<dbReference type="Ensembl" id="ENSMUNT00000010934.2">
    <property type="protein sequence ID" value="ENSMUNP00000009462.2"/>
    <property type="gene ID" value="ENSMUNG00000007467.2"/>
</dbReference>
<organism evidence="2 3">
    <name type="scientific">Melopsittacus undulatus</name>
    <name type="common">Budgerigar</name>
    <name type="synonym">Psittacus undulatus</name>
    <dbReference type="NCBI Taxonomy" id="13146"/>
    <lineage>
        <taxon>Eukaryota</taxon>
        <taxon>Metazoa</taxon>
        <taxon>Chordata</taxon>
        <taxon>Craniata</taxon>
        <taxon>Vertebrata</taxon>
        <taxon>Euteleostomi</taxon>
        <taxon>Archelosauria</taxon>
        <taxon>Archosauria</taxon>
        <taxon>Dinosauria</taxon>
        <taxon>Saurischia</taxon>
        <taxon>Theropoda</taxon>
        <taxon>Coelurosauria</taxon>
        <taxon>Aves</taxon>
        <taxon>Neognathae</taxon>
        <taxon>Neoaves</taxon>
        <taxon>Telluraves</taxon>
        <taxon>Australaves</taxon>
        <taxon>Psittaciformes</taxon>
        <taxon>Psittaculidae</taxon>
        <taxon>Melopsittacus</taxon>
    </lineage>
</organism>
<name>A0A8C6J7R5_MELUD</name>
<protein>
    <submittedName>
        <fullName evidence="2">Uncharacterized protein</fullName>
    </submittedName>
</protein>
<dbReference type="PANTHER" id="PTHR45168">
    <property type="entry name" value="DNAJ HOMOLOG SUBFAMILY B MEMBER 2"/>
    <property type="match status" value="1"/>
</dbReference>
<reference evidence="2" key="1">
    <citation type="submission" date="2020-03" db="EMBL/GenBank/DDBJ databases">
        <title>Melopsittacus undulatus (budgerigar) genome, bMelUnd1, maternal haplotype with Z.</title>
        <authorList>
            <person name="Gedman G."/>
            <person name="Mountcastle J."/>
            <person name="Haase B."/>
            <person name="Formenti G."/>
            <person name="Wright T."/>
            <person name="Apodaca J."/>
            <person name="Pelan S."/>
            <person name="Chow W."/>
            <person name="Rhie A."/>
            <person name="Howe K."/>
            <person name="Fedrigo O."/>
            <person name="Jarvis E.D."/>
        </authorList>
    </citation>
    <scope>NUCLEOTIDE SEQUENCE [LARGE SCALE GENOMIC DNA]</scope>
</reference>
<dbReference type="InterPro" id="IPR043183">
    <property type="entry name" value="DNJB2/6-like"/>
</dbReference>
<proteinExistence type="predicted"/>
<reference evidence="2" key="3">
    <citation type="submission" date="2025-09" db="UniProtKB">
        <authorList>
            <consortium name="Ensembl"/>
        </authorList>
    </citation>
    <scope>IDENTIFICATION</scope>
</reference>
<sequence length="62" mass="7298">MGKMEEEELLTITKVINGKRITTRRIIEHGQERIEVEEDGKLKPLSGWEQILHRKRFGVLLN</sequence>
<dbReference type="GO" id="GO:0051082">
    <property type="term" value="F:unfolded protein binding"/>
    <property type="evidence" value="ECO:0007669"/>
    <property type="project" value="InterPro"/>
</dbReference>
<evidence type="ECO:0000256" key="1">
    <source>
        <dbReference type="ARBA" id="ARBA00023186"/>
    </source>
</evidence>
<dbReference type="PANTHER" id="PTHR45168:SF3">
    <property type="entry name" value="DNAJ HEAT SHOCK PROTEIN FAMILY (HSP40) MEMBER B2"/>
    <property type="match status" value="1"/>
</dbReference>
<keyword evidence="3" id="KW-1185">Reference proteome</keyword>
<reference evidence="2" key="2">
    <citation type="submission" date="2025-08" db="UniProtKB">
        <authorList>
            <consortium name="Ensembl"/>
        </authorList>
    </citation>
    <scope>IDENTIFICATION</scope>
</reference>
<evidence type="ECO:0000313" key="3">
    <source>
        <dbReference type="Proteomes" id="UP000694405"/>
    </source>
</evidence>
<keyword evidence="1" id="KW-0143">Chaperone</keyword>